<dbReference type="AlphaFoldDB" id="H2YZJ6"/>
<reference evidence="3" key="3">
    <citation type="submission" date="2025-09" db="UniProtKB">
        <authorList>
            <consortium name="Ensembl"/>
        </authorList>
    </citation>
    <scope>IDENTIFICATION</scope>
</reference>
<dbReference type="PANTHER" id="PTHR16116:SF5">
    <property type="entry name" value="ZINC FINGER PROTEIN 839"/>
    <property type="match status" value="1"/>
</dbReference>
<organism evidence="3 4">
    <name type="scientific">Ciona savignyi</name>
    <name type="common">Pacific transparent sea squirt</name>
    <dbReference type="NCBI Taxonomy" id="51511"/>
    <lineage>
        <taxon>Eukaryota</taxon>
        <taxon>Metazoa</taxon>
        <taxon>Chordata</taxon>
        <taxon>Tunicata</taxon>
        <taxon>Ascidiacea</taxon>
        <taxon>Phlebobranchia</taxon>
        <taxon>Cionidae</taxon>
        <taxon>Ciona</taxon>
    </lineage>
</organism>
<dbReference type="InterPro" id="IPR031885">
    <property type="entry name" value="DUF4764"/>
</dbReference>
<dbReference type="Proteomes" id="UP000007875">
    <property type="component" value="Unassembled WGS sequence"/>
</dbReference>
<sequence length="396" mass="43082">MGRKGRPPGSLNKSTIEKAYRRSNSYAHKIDALREQELMHDEDLTNARLAITPQKPVLTTVEQAISTRRKNRLRELLGACSEDEIMEVALPHLARAFSLWEFLIMKVEQNKQSRVYFADIYKEYEALHRYVSRLTAKYKDTLNQKAIEGGEKTQSVDGEIQTEKKNVIKVRCKKLAECLGLEKDELEDTFINLLDATSVAPCLPAKPEMIISSIGEQAQTQVANAAPQKEKEAEQTEASKLIPVTNAVASAQGDMPPLAPLSSTPIAENGEKEAAVEASTESVDAAEGMQIDESASGTGDVDGETPSEDGAGGTQIIQIGTGDDKQFIEVPEGYTLIQTPEGLVMSQPGTTLSQAEDGTIYVTQEDGTTAPLDSQKAIPLETMQSAESHAETSEAQ</sequence>
<evidence type="ECO:0000313" key="3">
    <source>
        <dbReference type="Ensembl" id="ENSCSAVP00000010758.1"/>
    </source>
</evidence>
<dbReference type="Ensembl" id="ENSCSAVT00000010888.1">
    <property type="protein sequence ID" value="ENSCSAVP00000010758.1"/>
    <property type="gene ID" value="ENSCSAVG00000006309.1"/>
</dbReference>
<feature type="domain" description="DUF4764" evidence="2">
    <location>
        <begin position="44"/>
        <end position="138"/>
    </location>
</feature>
<proteinExistence type="predicted"/>
<reference evidence="4" key="1">
    <citation type="submission" date="2003-08" db="EMBL/GenBank/DDBJ databases">
        <authorList>
            <person name="Birren B."/>
            <person name="Nusbaum C."/>
            <person name="Abebe A."/>
            <person name="Abouelleil A."/>
            <person name="Adekoya E."/>
            <person name="Ait-zahra M."/>
            <person name="Allen N."/>
            <person name="Allen T."/>
            <person name="An P."/>
            <person name="Anderson M."/>
            <person name="Anderson S."/>
            <person name="Arachchi H."/>
            <person name="Armbruster J."/>
            <person name="Bachantsang P."/>
            <person name="Baldwin J."/>
            <person name="Barry A."/>
            <person name="Bayul T."/>
            <person name="Blitshsteyn B."/>
            <person name="Bloom T."/>
            <person name="Blye J."/>
            <person name="Boguslavskiy L."/>
            <person name="Borowsky M."/>
            <person name="Boukhgalter B."/>
            <person name="Brunache A."/>
            <person name="Butler J."/>
            <person name="Calixte N."/>
            <person name="Calvo S."/>
            <person name="Camarata J."/>
            <person name="Campo K."/>
            <person name="Chang J."/>
            <person name="Cheshatsang Y."/>
            <person name="Citroen M."/>
            <person name="Collymore A."/>
            <person name="Considine T."/>
            <person name="Cook A."/>
            <person name="Cooke P."/>
            <person name="Corum B."/>
            <person name="Cuomo C."/>
            <person name="David R."/>
            <person name="Dawoe T."/>
            <person name="Degray S."/>
            <person name="Dodge S."/>
            <person name="Dooley K."/>
            <person name="Dorje P."/>
            <person name="Dorjee K."/>
            <person name="Dorris L."/>
            <person name="Duffey N."/>
            <person name="Dupes A."/>
            <person name="Elkins T."/>
            <person name="Engels R."/>
            <person name="Erickson J."/>
            <person name="Farina A."/>
            <person name="Faro S."/>
            <person name="Ferreira P."/>
            <person name="Fischer H."/>
            <person name="Fitzgerald M."/>
            <person name="Foley K."/>
            <person name="Gage D."/>
            <person name="Galagan J."/>
            <person name="Gearin G."/>
            <person name="Gnerre S."/>
            <person name="Gnirke A."/>
            <person name="Goyette A."/>
            <person name="Graham J."/>
            <person name="Grandbois E."/>
            <person name="Gyaltsen K."/>
            <person name="Hafez N."/>
            <person name="Hagopian D."/>
            <person name="Hagos B."/>
            <person name="Hall J."/>
            <person name="Hatcher B."/>
            <person name="Heller A."/>
            <person name="Higgins H."/>
            <person name="Honan T."/>
            <person name="Horn A."/>
            <person name="Houde N."/>
            <person name="Hughes L."/>
            <person name="Hulme W."/>
            <person name="Husby E."/>
            <person name="Iliev I."/>
            <person name="Jaffe D."/>
            <person name="Jones C."/>
            <person name="Kamal M."/>
            <person name="Kamat A."/>
            <person name="Kamvysselis M."/>
            <person name="Karlsson E."/>
            <person name="Kells C."/>
            <person name="Kieu A."/>
            <person name="Kisner P."/>
            <person name="Kodira C."/>
            <person name="Kulbokas E."/>
            <person name="Labutti K."/>
            <person name="Lama D."/>
            <person name="Landers T."/>
            <person name="Leger J."/>
            <person name="Levine S."/>
            <person name="Lewis D."/>
            <person name="Lewis T."/>
            <person name="Lindblad-toh K."/>
            <person name="Liu X."/>
            <person name="Lokyitsang T."/>
            <person name="Lokyitsang Y."/>
            <person name="Lucien O."/>
            <person name="Lui A."/>
            <person name="Ma L.J."/>
            <person name="Mabbitt R."/>
            <person name="Macdonald J."/>
            <person name="Maclean C."/>
            <person name="Major J."/>
            <person name="Manning J."/>
            <person name="Marabella R."/>
            <person name="Maru K."/>
            <person name="Matthews C."/>
            <person name="Mauceli E."/>
            <person name="Mccarthy M."/>
            <person name="Mcdonough S."/>
            <person name="Mcghee T."/>
            <person name="Meldrim J."/>
            <person name="Meneus L."/>
            <person name="Mesirov J."/>
            <person name="Mihalev A."/>
            <person name="Mihova T."/>
            <person name="Mikkelsen T."/>
            <person name="Mlenga V."/>
            <person name="Moru K."/>
            <person name="Mozes J."/>
            <person name="Mulrain L."/>
            <person name="Munson G."/>
            <person name="Naylor J."/>
            <person name="Newes C."/>
            <person name="Nguyen C."/>
            <person name="Nguyen N."/>
            <person name="Nguyen T."/>
            <person name="Nicol R."/>
            <person name="Nielsen C."/>
            <person name="Nizzari M."/>
            <person name="Norbu C."/>
            <person name="Norbu N."/>
            <person name="O'donnell P."/>
            <person name="Okoawo O."/>
            <person name="O'leary S."/>
            <person name="Omotosho B."/>
            <person name="O'neill K."/>
            <person name="Osman S."/>
            <person name="Parker S."/>
            <person name="Perrin D."/>
            <person name="Phunkhang P."/>
            <person name="Piqani B."/>
            <person name="Purcell S."/>
            <person name="Rachupka T."/>
            <person name="Ramasamy U."/>
            <person name="Rameau R."/>
            <person name="Ray V."/>
            <person name="Raymond C."/>
            <person name="Retta R."/>
            <person name="Richardson S."/>
            <person name="Rise C."/>
            <person name="Rodriguez J."/>
            <person name="Rogers J."/>
            <person name="Rogov P."/>
            <person name="Rutman M."/>
            <person name="Schupbach R."/>
            <person name="Seaman C."/>
            <person name="Settipalli S."/>
            <person name="Sharpe T."/>
            <person name="Sheridan J."/>
            <person name="Sherpa N."/>
            <person name="Shi J."/>
            <person name="Smirnov S."/>
            <person name="Smith C."/>
            <person name="Sougnez C."/>
            <person name="Spencer B."/>
            <person name="Stalker J."/>
            <person name="Stange-thomann N."/>
            <person name="Stavropoulos S."/>
            <person name="Stetson K."/>
            <person name="Stone C."/>
            <person name="Stone S."/>
            <person name="Stubbs M."/>
            <person name="Talamas J."/>
            <person name="Tchuinga P."/>
            <person name="Tenzing P."/>
            <person name="Tesfaye S."/>
            <person name="Theodore J."/>
            <person name="Thoulutsang Y."/>
            <person name="Topham K."/>
            <person name="Towey S."/>
            <person name="Tsamla T."/>
            <person name="Tsomo N."/>
            <person name="Vallee D."/>
            <person name="Vassiliev H."/>
            <person name="Venkataraman V."/>
            <person name="Vinson J."/>
            <person name="Vo A."/>
            <person name="Wade C."/>
            <person name="Wang S."/>
            <person name="Wangchuk T."/>
            <person name="Wangdi T."/>
            <person name="Whittaker C."/>
            <person name="Wilkinson J."/>
            <person name="Wu Y."/>
            <person name="Wyman D."/>
            <person name="Yadav S."/>
            <person name="Yang S."/>
            <person name="Yang X."/>
            <person name="Yeager S."/>
            <person name="Yee E."/>
            <person name="Young G."/>
            <person name="Zainoun J."/>
            <person name="Zembeck L."/>
            <person name="Zimmer A."/>
            <person name="Zody M."/>
            <person name="Lander E."/>
        </authorList>
    </citation>
    <scope>NUCLEOTIDE SEQUENCE [LARGE SCALE GENOMIC DNA]</scope>
</reference>
<dbReference type="Pfam" id="PF15961">
    <property type="entry name" value="DUF4764"/>
    <property type="match status" value="1"/>
</dbReference>
<evidence type="ECO:0000259" key="2">
    <source>
        <dbReference type="Pfam" id="PF15961"/>
    </source>
</evidence>
<feature type="region of interest" description="Disordered" evidence="1">
    <location>
        <begin position="251"/>
        <end position="324"/>
    </location>
</feature>
<name>H2YZJ6_CIOSA</name>
<dbReference type="PANTHER" id="PTHR16116">
    <property type="entry name" value="ZINC FINGER PROTEIN 839"/>
    <property type="match status" value="1"/>
</dbReference>
<dbReference type="HOGENOM" id="CLU_696304_0_0_1"/>
<dbReference type="InterPro" id="IPR039946">
    <property type="entry name" value="ZN839"/>
</dbReference>
<reference evidence="3" key="2">
    <citation type="submission" date="2025-08" db="UniProtKB">
        <authorList>
            <consortium name="Ensembl"/>
        </authorList>
    </citation>
    <scope>IDENTIFICATION</scope>
</reference>
<accession>H2YZJ6</accession>
<protein>
    <recommendedName>
        <fullName evidence="2">DUF4764 domain-containing protein</fullName>
    </recommendedName>
</protein>
<evidence type="ECO:0000313" key="4">
    <source>
        <dbReference type="Proteomes" id="UP000007875"/>
    </source>
</evidence>
<dbReference type="GeneTree" id="ENSGT00390000002751"/>
<keyword evidence="4" id="KW-1185">Reference proteome</keyword>
<evidence type="ECO:0000256" key="1">
    <source>
        <dbReference type="SAM" id="MobiDB-lite"/>
    </source>
</evidence>